<dbReference type="GO" id="GO:0006355">
    <property type="term" value="P:regulation of DNA-templated transcription"/>
    <property type="evidence" value="ECO:0007669"/>
    <property type="project" value="InterPro"/>
</dbReference>
<dbReference type="CDD" id="cd00009">
    <property type="entry name" value="AAA"/>
    <property type="match status" value="1"/>
</dbReference>
<dbReference type="SUPFAM" id="SSF52540">
    <property type="entry name" value="P-loop containing nucleoside triphosphate hydrolases"/>
    <property type="match status" value="1"/>
</dbReference>
<evidence type="ECO:0000259" key="3">
    <source>
        <dbReference type="PROSITE" id="PS50045"/>
    </source>
</evidence>
<feature type="domain" description="PAS" evidence="4">
    <location>
        <begin position="210"/>
        <end position="274"/>
    </location>
</feature>
<evidence type="ECO:0000256" key="2">
    <source>
        <dbReference type="ARBA" id="ARBA00022840"/>
    </source>
</evidence>
<dbReference type="InterPro" id="IPR036388">
    <property type="entry name" value="WH-like_DNA-bd_sf"/>
</dbReference>
<dbReference type="Pfam" id="PF25601">
    <property type="entry name" value="AAA_lid_14"/>
    <property type="match status" value="1"/>
</dbReference>
<dbReference type="PANTHER" id="PTHR32071">
    <property type="entry name" value="TRANSCRIPTIONAL REGULATORY PROTEIN"/>
    <property type="match status" value="1"/>
</dbReference>
<dbReference type="PROSITE" id="PS00675">
    <property type="entry name" value="SIGMA54_INTERACT_1"/>
    <property type="match status" value="1"/>
</dbReference>
<dbReference type="Gene3D" id="1.10.8.60">
    <property type="match status" value="1"/>
</dbReference>
<name>A0A6M6DZY1_PRIMG</name>
<proteinExistence type="predicted"/>
<keyword evidence="1" id="KW-0547">Nucleotide-binding</keyword>
<gene>
    <name evidence="5" type="ORF">FDZ14_19800</name>
</gene>
<dbReference type="InterPro" id="IPR013668">
    <property type="entry name" value="RNase_R_HTH_12"/>
</dbReference>
<dbReference type="FunFam" id="3.40.50.300:FF:000006">
    <property type="entry name" value="DNA-binding transcriptional regulator NtrC"/>
    <property type="match status" value="1"/>
</dbReference>
<dbReference type="Pfam" id="PF08461">
    <property type="entry name" value="WHD_RNase_R"/>
    <property type="match status" value="1"/>
</dbReference>
<dbReference type="PROSITE" id="PS50045">
    <property type="entry name" value="SIGMA54_INTERACT_4"/>
    <property type="match status" value="1"/>
</dbReference>
<dbReference type="InterPro" id="IPR035965">
    <property type="entry name" value="PAS-like_dom_sf"/>
</dbReference>
<reference evidence="5 6" key="1">
    <citation type="submission" date="2019-10" db="EMBL/GenBank/DDBJ databases">
        <title>Complete genome sequences for adaption low water activity.</title>
        <authorList>
            <person name="Zhao L."/>
            <person name="Zhong J."/>
        </authorList>
    </citation>
    <scope>NUCLEOTIDE SEQUENCE [LARGE SCALE GENOMIC DNA]</scope>
    <source>
        <strain evidence="5 6">FDU301</strain>
    </source>
</reference>
<dbReference type="PROSITE" id="PS50112">
    <property type="entry name" value="PAS"/>
    <property type="match status" value="1"/>
</dbReference>
<dbReference type="EMBL" id="CP045272">
    <property type="protein sequence ID" value="QJX78309.1"/>
    <property type="molecule type" value="Genomic_DNA"/>
</dbReference>
<evidence type="ECO:0000313" key="6">
    <source>
        <dbReference type="Proteomes" id="UP000501076"/>
    </source>
</evidence>
<dbReference type="Gene3D" id="1.10.10.10">
    <property type="entry name" value="Winged helix-like DNA-binding domain superfamily/Winged helix DNA-binding domain"/>
    <property type="match status" value="1"/>
</dbReference>
<dbReference type="Gene3D" id="3.40.50.300">
    <property type="entry name" value="P-loop containing nucleotide triphosphate hydrolases"/>
    <property type="match status" value="1"/>
</dbReference>
<organism evidence="5 6">
    <name type="scientific">Priestia megaterium</name>
    <name type="common">Bacillus megaterium</name>
    <dbReference type="NCBI Taxonomy" id="1404"/>
    <lineage>
        <taxon>Bacteria</taxon>
        <taxon>Bacillati</taxon>
        <taxon>Bacillota</taxon>
        <taxon>Bacilli</taxon>
        <taxon>Bacillales</taxon>
        <taxon>Bacillaceae</taxon>
        <taxon>Priestia</taxon>
    </lineage>
</organism>
<dbReference type="SUPFAM" id="SSF55785">
    <property type="entry name" value="PYP-like sensor domain (PAS domain)"/>
    <property type="match status" value="1"/>
</dbReference>
<dbReference type="InterPro" id="IPR025943">
    <property type="entry name" value="Sigma_54_int_dom_ATP-bd_2"/>
</dbReference>
<dbReference type="PROSITE" id="PS00676">
    <property type="entry name" value="SIGMA54_INTERACT_2"/>
    <property type="match status" value="1"/>
</dbReference>
<dbReference type="InterPro" id="IPR003593">
    <property type="entry name" value="AAA+_ATPase"/>
</dbReference>
<feature type="domain" description="Sigma-54 factor interaction" evidence="3">
    <location>
        <begin position="335"/>
        <end position="560"/>
    </location>
</feature>
<keyword evidence="2" id="KW-0067">ATP-binding</keyword>
<dbReference type="InterPro" id="IPR000014">
    <property type="entry name" value="PAS"/>
</dbReference>
<accession>A0A6M6DZY1</accession>
<protein>
    <submittedName>
        <fullName evidence="5">AAA family ATPase</fullName>
    </submittedName>
</protein>
<dbReference type="SMART" id="SM00382">
    <property type="entry name" value="AAA"/>
    <property type="match status" value="1"/>
</dbReference>
<dbReference type="GO" id="GO:0005524">
    <property type="term" value="F:ATP binding"/>
    <property type="evidence" value="ECO:0007669"/>
    <property type="project" value="UniProtKB-KW"/>
</dbReference>
<dbReference type="InterPro" id="IPR058031">
    <property type="entry name" value="AAA_lid_NorR"/>
</dbReference>
<dbReference type="Gene3D" id="3.30.450.20">
    <property type="entry name" value="PAS domain"/>
    <property type="match status" value="1"/>
</dbReference>
<dbReference type="InterPro" id="IPR027417">
    <property type="entry name" value="P-loop_NTPase"/>
</dbReference>
<dbReference type="Pfam" id="PF00158">
    <property type="entry name" value="Sigma54_activat"/>
    <property type="match status" value="1"/>
</dbReference>
<evidence type="ECO:0000313" key="5">
    <source>
        <dbReference type="EMBL" id="QJX78309.1"/>
    </source>
</evidence>
<dbReference type="PANTHER" id="PTHR32071:SF57">
    <property type="entry name" value="C4-DICARBOXYLATE TRANSPORT TRANSCRIPTIONAL REGULATORY PROTEIN DCTD"/>
    <property type="match status" value="1"/>
</dbReference>
<dbReference type="InterPro" id="IPR025662">
    <property type="entry name" value="Sigma_54_int_dom_ATP-bd_1"/>
</dbReference>
<dbReference type="AlphaFoldDB" id="A0A6M6DZY1"/>
<dbReference type="InterPro" id="IPR002078">
    <property type="entry name" value="Sigma_54_int"/>
</dbReference>
<sequence length="681" mass="78478">MKKKLVLITGSKQTRIILHDQLKELLDDYIFIECFAIDEELPGEIDGDVVLYSSESIKHEMKDRLDVQHAHEIVGNRTIHHKHINELLQIPAHTKVLIVNDDDKETLKLIESLYQVGINHVQFIPFKKQKTYYEGVEVAVSPGEIHLCPPYVKHVIDIGVRLFDMATIFELIKSFGFNQSNHSIIWDRYLRNIIELQKKLIEAEGQMKELHLHVKSVVNVVEDGILAVDFNKRITLFNKRLESLFQLSSSDVVDREIQHVISNEGLVEFITSSDEKSQYFNVNGYEMVIYKSMIQESNTTVATFKSVNQAVEIEGKAQSELRKNGFSAKYNYQDIIGEHPALLKTIEISRKMAVTEYPILIQGETGTGKELFAQAIHNHSTRKNGPFLAVNCSAMTDTLLESELFGYEEASFTGAQKGGKKGLFESADKGTIFLDEIGDISPRLQTQLLRVLQEKEIRRVGGTRVIPINVRIIAATHNNLLHKMKEGLFREDLYYRLHVLSLTIPPLRYRRTDIPLLIHHFISKSKTWTHIHPEAMKLLIEYEWLGNIRELKGVIEYLLTVCDENEVKAKDVEYRLSSQKEEHTLHEIENESVDLIELQENHALLETIKQCNDTGKAASRKWITQHLKGFTLTEQQVRNRLDVLEEREYIIKRRGRAGTKITEKGLHYLYHLKTKQHLINP</sequence>
<evidence type="ECO:0000259" key="4">
    <source>
        <dbReference type="PROSITE" id="PS50112"/>
    </source>
</evidence>
<evidence type="ECO:0000256" key="1">
    <source>
        <dbReference type="ARBA" id="ARBA00022741"/>
    </source>
</evidence>
<dbReference type="RefSeq" id="WP_095379933.1">
    <property type="nucleotide sequence ID" value="NZ_CAWYPY010000002.1"/>
</dbReference>
<dbReference type="Proteomes" id="UP000501076">
    <property type="component" value="Chromosome"/>
</dbReference>